<evidence type="ECO:0000256" key="1">
    <source>
        <dbReference type="ARBA" id="ARBA00022603"/>
    </source>
</evidence>
<proteinExistence type="predicted"/>
<dbReference type="PROSITE" id="PS00092">
    <property type="entry name" value="N6_MTASE"/>
    <property type="match status" value="1"/>
</dbReference>
<name>A0A8J2U1A0_9MICO</name>
<feature type="domain" description="DNA methylase adenine-specific" evidence="6">
    <location>
        <begin position="21"/>
        <end position="227"/>
    </location>
</feature>
<dbReference type="GO" id="GO:0008170">
    <property type="term" value="F:N-methyltransferase activity"/>
    <property type="evidence" value="ECO:0007669"/>
    <property type="project" value="InterPro"/>
</dbReference>
<dbReference type="InterPro" id="IPR054520">
    <property type="entry name" value="M_Eco57I_C"/>
</dbReference>
<dbReference type="Pfam" id="PF02384">
    <property type="entry name" value="N6_Mtase"/>
    <property type="match status" value="1"/>
</dbReference>
<keyword evidence="9" id="KW-1185">Reference proteome</keyword>
<evidence type="ECO:0000256" key="4">
    <source>
        <dbReference type="ARBA" id="ARBA00022747"/>
    </source>
</evidence>
<dbReference type="Pfam" id="PF22837">
    <property type="entry name" value="M_Eco57I_C"/>
    <property type="match status" value="1"/>
</dbReference>
<keyword evidence="2" id="KW-0808">Transferase</keyword>
<evidence type="ECO:0000259" key="7">
    <source>
        <dbReference type="Pfam" id="PF22837"/>
    </source>
</evidence>
<sequence>MLDTTAEQAPARAAGVPDTPEARKARGAFFTPPAISGFIARWAVRMAGDRVFEPAAGDASFLVPAVERLAELAPGERPAVDGVEIHPASAALARSRVSAAGGVARLEEADFFSVRPRPDYSAVIGNPPFIRYQDFSGEARSRSLQAALAQGVALSKLSSSWAAFTVHATGFLAPGGRLGLVLPAELLSVNYAGAVRKFLFERFASVELVMFAEQVFPGAEADVVLLLADGWGQGPAGQATVRHVRNAEDLDSPGDTRAWAADPADPTGKWTTTLVDARLLARMAELEAGGMLASLETWGDTTLGMVTGNNKYFALSPQRAASLVLPARDLLRLSPPGSAHLRGLTLSAQRLSQLGEEGRATLLFRPAQRKPLDPATEAYIAAGEHAGVNQAYKCRIRTPWYRVPLLEPADLLLTCMNADAPRIVANPARARHLNSVHGVYLHGGNAAQQALAVELLPLAALNSASLLSAELVGRSYGGGILKLEPREADRWAMPAPALLAEQAEALRGIKPAVARLLERGRLLDAAARVDDILLRRSGVLGEIELAAVREAHGMLMRRRRIRGGSGR</sequence>
<dbReference type="Proteomes" id="UP000616114">
    <property type="component" value="Unassembled WGS sequence"/>
</dbReference>
<dbReference type="PANTHER" id="PTHR33841">
    <property type="entry name" value="DNA METHYLTRANSFERASE YEEA-RELATED"/>
    <property type="match status" value="1"/>
</dbReference>
<gene>
    <name evidence="8" type="ORF">GCM10011333_33030</name>
</gene>
<dbReference type="InterPro" id="IPR029063">
    <property type="entry name" value="SAM-dependent_MTases_sf"/>
</dbReference>
<evidence type="ECO:0000256" key="3">
    <source>
        <dbReference type="ARBA" id="ARBA00022691"/>
    </source>
</evidence>
<feature type="region of interest" description="Disordered" evidence="5">
    <location>
        <begin position="1"/>
        <end position="21"/>
    </location>
</feature>
<evidence type="ECO:0000259" key="6">
    <source>
        <dbReference type="Pfam" id="PF02384"/>
    </source>
</evidence>
<dbReference type="AlphaFoldDB" id="A0A8J2U1A0"/>
<dbReference type="InterPro" id="IPR002052">
    <property type="entry name" value="DNA_methylase_N6_adenine_CS"/>
</dbReference>
<dbReference type="GO" id="GO:0009307">
    <property type="term" value="P:DNA restriction-modification system"/>
    <property type="evidence" value="ECO:0007669"/>
    <property type="project" value="UniProtKB-KW"/>
</dbReference>
<reference evidence="8" key="1">
    <citation type="journal article" date="2014" name="Int. J. Syst. Evol. Microbiol.">
        <title>Complete genome sequence of Corynebacterium casei LMG S-19264T (=DSM 44701T), isolated from a smear-ripened cheese.</title>
        <authorList>
            <consortium name="US DOE Joint Genome Institute (JGI-PGF)"/>
            <person name="Walter F."/>
            <person name="Albersmeier A."/>
            <person name="Kalinowski J."/>
            <person name="Ruckert C."/>
        </authorList>
    </citation>
    <scope>NUCLEOTIDE SEQUENCE</scope>
    <source>
        <strain evidence="8">CGMCC 1.12785</strain>
    </source>
</reference>
<dbReference type="EMBL" id="BMFY01000021">
    <property type="protein sequence ID" value="GGA27650.1"/>
    <property type="molecule type" value="Genomic_DNA"/>
</dbReference>
<keyword evidence="3" id="KW-0949">S-adenosyl-L-methionine</keyword>
<evidence type="ECO:0000256" key="2">
    <source>
        <dbReference type="ARBA" id="ARBA00022679"/>
    </source>
</evidence>
<dbReference type="GO" id="GO:0009007">
    <property type="term" value="F:site-specific DNA-methyltransferase (adenine-specific) activity"/>
    <property type="evidence" value="ECO:0007669"/>
    <property type="project" value="UniProtKB-EC"/>
</dbReference>
<protein>
    <submittedName>
        <fullName evidence="8">Methyltransferase</fullName>
    </submittedName>
</protein>
<accession>A0A8J2U1A0</accession>
<keyword evidence="4" id="KW-0680">Restriction system</keyword>
<evidence type="ECO:0000256" key="5">
    <source>
        <dbReference type="SAM" id="MobiDB-lite"/>
    </source>
</evidence>
<evidence type="ECO:0000313" key="8">
    <source>
        <dbReference type="EMBL" id="GGA27650.1"/>
    </source>
</evidence>
<dbReference type="Gene3D" id="3.40.50.150">
    <property type="entry name" value="Vaccinia Virus protein VP39"/>
    <property type="match status" value="1"/>
</dbReference>
<dbReference type="GO" id="GO:0032259">
    <property type="term" value="P:methylation"/>
    <property type="evidence" value="ECO:0007669"/>
    <property type="project" value="UniProtKB-KW"/>
</dbReference>
<feature type="domain" description="Type II methyltransferase M.Eco57I C-terminal" evidence="7">
    <location>
        <begin position="268"/>
        <end position="534"/>
    </location>
</feature>
<evidence type="ECO:0000313" key="9">
    <source>
        <dbReference type="Proteomes" id="UP000616114"/>
    </source>
</evidence>
<comment type="caution">
    <text evidence="8">The sequence shown here is derived from an EMBL/GenBank/DDBJ whole genome shotgun (WGS) entry which is preliminary data.</text>
</comment>
<dbReference type="GO" id="GO:0003677">
    <property type="term" value="F:DNA binding"/>
    <property type="evidence" value="ECO:0007669"/>
    <property type="project" value="InterPro"/>
</dbReference>
<dbReference type="InterPro" id="IPR003356">
    <property type="entry name" value="DNA_methylase_A-5"/>
</dbReference>
<keyword evidence="1 8" id="KW-0489">Methyltransferase</keyword>
<dbReference type="PANTHER" id="PTHR33841:SF5">
    <property type="entry name" value="DNA METHYLASE (MODIFICATION METHYLASE) (METHYLTRANSFERASE)-RELATED"/>
    <property type="match status" value="1"/>
</dbReference>
<dbReference type="InterPro" id="IPR050953">
    <property type="entry name" value="N4_N6_ade-DNA_methylase"/>
</dbReference>
<reference evidence="8" key="2">
    <citation type="submission" date="2020-09" db="EMBL/GenBank/DDBJ databases">
        <authorList>
            <person name="Sun Q."/>
            <person name="Zhou Y."/>
        </authorList>
    </citation>
    <scope>NUCLEOTIDE SEQUENCE</scope>
    <source>
        <strain evidence="8">CGMCC 1.12785</strain>
    </source>
</reference>
<dbReference type="RefSeq" id="WP_188551973.1">
    <property type="nucleotide sequence ID" value="NZ_BMFY01000021.1"/>
</dbReference>
<dbReference type="SUPFAM" id="SSF53335">
    <property type="entry name" value="S-adenosyl-L-methionine-dependent methyltransferases"/>
    <property type="match status" value="1"/>
</dbReference>
<organism evidence="8 9">
    <name type="scientific">Sediminivirga luteola</name>
    <dbReference type="NCBI Taxonomy" id="1774748"/>
    <lineage>
        <taxon>Bacteria</taxon>
        <taxon>Bacillati</taxon>
        <taxon>Actinomycetota</taxon>
        <taxon>Actinomycetes</taxon>
        <taxon>Micrococcales</taxon>
        <taxon>Brevibacteriaceae</taxon>
        <taxon>Sediminivirga</taxon>
    </lineage>
</organism>
<dbReference type="PRINTS" id="PR00507">
    <property type="entry name" value="N12N6MTFRASE"/>
</dbReference>